<organism evidence="3 4">
    <name type="scientific">Pluralibacter gergoviae</name>
    <name type="common">Enterobacter gergoviae</name>
    <dbReference type="NCBI Taxonomy" id="61647"/>
    <lineage>
        <taxon>Bacteria</taxon>
        <taxon>Pseudomonadati</taxon>
        <taxon>Pseudomonadota</taxon>
        <taxon>Gammaproteobacteria</taxon>
        <taxon>Enterobacterales</taxon>
        <taxon>Enterobacteriaceae</taxon>
        <taxon>Pluralibacter</taxon>
    </lineage>
</organism>
<evidence type="ECO:0000313" key="4">
    <source>
        <dbReference type="Proteomes" id="UP000036196"/>
    </source>
</evidence>
<dbReference type="GO" id="GO:0016787">
    <property type="term" value="F:hydrolase activity"/>
    <property type="evidence" value="ECO:0007669"/>
    <property type="project" value="UniProtKB-KW"/>
</dbReference>
<sequence>MLVNLSITYHHSIIRVSAVDTITLIIITHDSNYHYLNYMKRHETMKIKVNGTGIHIEQQGSGEIALVFLHYYGGSSRTWESVISQLPDHYRTVAIDHRGWGGSDAPKSGYRIGDLARDAEGVISALELKRYILVGHSMGGKVAQLMASRRPAGLEGLMLIAPSPPSPMRLTPEQRDTLSSAYNSRESVGFVIDNVLTAGALSSALREQVIEDSLRASSEAKEGWPNTAIGEDITQEVASINVPVTVISGELDRVDLPATLQRELLPLISHASMYIIPDVGHLLPLEAPTEVASHLLKFTAAIEGGTAVYHSPVETIAAFDDAFNAGRVDDLLALFSNRATMKMTDGVVIESDPEKLRDTFLSLTSSQPVIRNHIRSILSAGEIALLIIDWTLTITTKDRTLHEESGTATQVLLRSVDGGWRLLISNPSGT</sequence>
<dbReference type="RefSeq" id="WP_048280194.1">
    <property type="nucleotide sequence ID" value="NZ_LDZF01000024.1"/>
</dbReference>
<dbReference type="Proteomes" id="UP000036196">
    <property type="component" value="Unassembled WGS sequence"/>
</dbReference>
<dbReference type="Gene3D" id="3.10.450.50">
    <property type="match status" value="1"/>
</dbReference>
<dbReference type="PATRIC" id="fig|61647.15.peg.2445"/>
<dbReference type="PRINTS" id="PR00111">
    <property type="entry name" value="ABHYDROLASE"/>
</dbReference>
<dbReference type="Gene3D" id="3.40.50.1820">
    <property type="entry name" value="alpha/beta hydrolase"/>
    <property type="match status" value="1"/>
</dbReference>
<dbReference type="InterPro" id="IPR050266">
    <property type="entry name" value="AB_hydrolase_sf"/>
</dbReference>
<accession>A0A0J5L0G8</accession>
<feature type="domain" description="AB hydrolase-1" evidence="2">
    <location>
        <begin position="65"/>
        <end position="178"/>
    </location>
</feature>
<evidence type="ECO:0000256" key="1">
    <source>
        <dbReference type="ARBA" id="ARBA00022801"/>
    </source>
</evidence>
<comment type="caution">
    <text evidence="3">The sequence shown here is derived from an EMBL/GenBank/DDBJ whole genome shotgun (WGS) entry which is preliminary data.</text>
</comment>
<dbReference type="InterPro" id="IPR032710">
    <property type="entry name" value="NTF2-like_dom_sf"/>
</dbReference>
<dbReference type="PRINTS" id="PR00412">
    <property type="entry name" value="EPOXHYDRLASE"/>
</dbReference>
<dbReference type="GO" id="GO:0016020">
    <property type="term" value="C:membrane"/>
    <property type="evidence" value="ECO:0007669"/>
    <property type="project" value="TreeGrafter"/>
</dbReference>
<dbReference type="AlphaFoldDB" id="A0A0J5L0G8"/>
<dbReference type="Pfam" id="PF00561">
    <property type="entry name" value="Abhydrolase_1"/>
    <property type="match status" value="1"/>
</dbReference>
<dbReference type="InterPro" id="IPR000073">
    <property type="entry name" value="AB_hydrolase_1"/>
</dbReference>
<dbReference type="SUPFAM" id="SSF53474">
    <property type="entry name" value="alpha/beta-Hydrolases"/>
    <property type="match status" value="1"/>
</dbReference>
<evidence type="ECO:0000313" key="3">
    <source>
        <dbReference type="EMBL" id="KMK11819.1"/>
    </source>
</evidence>
<keyword evidence="1 3" id="KW-0378">Hydrolase</keyword>
<protein>
    <submittedName>
        <fullName evidence="3">Hydrolase</fullName>
    </submittedName>
</protein>
<dbReference type="PANTHER" id="PTHR43798">
    <property type="entry name" value="MONOACYLGLYCEROL LIPASE"/>
    <property type="match status" value="1"/>
</dbReference>
<proteinExistence type="predicted"/>
<keyword evidence="4" id="KW-1185">Reference proteome</keyword>
<reference evidence="3 4" key="1">
    <citation type="submission" date="2015-05" db="EMBL/GenBank/DDBJ databases">
        <title>Genome sequences of Pluralibacter gergoviae.</title>
        <authorList>
            <person name="Greninger A.L."/>
            <person name="Miller S."/>
        </authorList>
    </citation>
    <scope>NUCLEOTIDE SEQUENCE [LARGE SCALE GENOMIC DNA]</scope>
    <source>
        <strain evidence="3 4">JS81F13</strain>
    </source>
</reference>
<dbReference type="SUPFAM" id="SSF54427">
    <property type="entry name" value="NTF2-like"/>
    <property type="match status" value="1"/>
</dbReference>
<dbReference type="InterPro" id="IPR000639">
    <property type="entry name" value="Epox_hydrolase-like"/>
</dbReference>
<dbReference type="InterPro" id="IPR029058">
    <property type="entry name" value="AB_hydrolase_fold"/>
</dbReference>
<dbReference type="PANTHER" id="PTHR43798:SF31">
    <property type="entry name" value="AB HYDROLASE SUPERFAMILY PROTEIN YCLE"/>
    <property type="match status" value="1"/>
</dbReference>
<evidence type="ECO:0000259" key="2">
    <source>
        <dbReference type="Pfam" id="PF00561"/>
    </source>
</evidence>
<name>A0A0J5L0G8_PLUGE</name>
<gene>
    <name evidence="3" type="ORF">ABW06_19460</name>
</gene>
<dbReference type="EMBL" id="LDZF01000024">
    <property type="protein sequence ID" value="KMK11819.1"/>
    <property type="molecule type" value="Genomic_DNA"/>
</dbReference>